<protein>
    <submittedName>
        <fullName evidence="1">YncE family protein</fullName>
    </submittedName>
</protein>
<dbReference type="AlphaFoldDB" id="A0A926NG97"/>
<dbReference type="PANTHER" id="PTHR47197:SF3">
    <property type="entry name" value="DIHYDRO-HEME D1 DEHYDROGENASE"/>
    <property type="match status" value="1"/>
</dbReference>
<dbReference type="InterPro" id="IPR051200">
    <property type="entry name" value="Host-pathogen_enzymatic-act"/>
</dbReference>
<gene>
    <name evidence="1" type="ORF">IC620_11750</name>
</gene>
<name>A0A926NG97_9BACL</name>
<dbReference type="RefSeq" id="WP_191142285.1">
    <property type="nucleotide sequence ID" value="NZ_JACXAH010000016.1"/>
</dbReference>
<dbReference type="InterPro" id="IPR011048">
    <property type="entry name" value="Haem_d1_sf"/>
</dbReference>
<comment type="caution">
    <text evidence="1">The sequence shown here is derived from an EMBL/GenBank/DDBJ whole genome shotgun (WGS) entry which is preliminary data.</text>
</comment>
<dbReference type="InterPro" id="IPR019405">
    <property type="entry name" value="Lactonase_7-beta_prop"/>
</dbReference>
<organism evidence="1 2">
    <name type="scientific">Polycladospora coralii</name>
    <dbReference type="NCBI Taxonomy" id="2771432"/>
    <lineage>
        <taxon>Bacteria</taxon>
        <taxon>Bacillati</taxon>
        <taxon>Bacillota</taxon>
        <taxon>Bacilli</taxon>
        <taxon>Bacillales</taxon>
        <taxon>Thermoactinomycetaceae</taxon>
        <taxon>Polycladospora</taxon>
    </lineage>
</organism>
<dbReference type="Proteomes" id="UP000661691">
    <property type="component" value="Unassembled WGS sequence"/>
</dbReference>
<dbReference type="Pfam" id="PF10282">
    <property type="entry name" value="Lactonase"/>
    <property type="match status" value="1"/>
</dbReference>
<evidence type="ECO:0000313" key="2">
    <source>
        <dbReference type="Proteomes" id="UP000661691"/>
    </source>
</evidence>
<accession>A0A926NG97</accession>
<keyword evidence="2" id="KW-1185">Reference proteome</keyword>
<proteinExistence type="predicted"/>
<evidence type="ECO:0000313" key="1">
    <source>
        <dbReference type="EMBL" id="MBD1373029.1"/>
    </source>
</evidence>
<dbReference type="PANTHER" id="PTHR47197">
    <property type="entry name" value="PROTEIN NIRF"/>
    <property type="match status" value="1"/>
</dbReference>
<dbReference type="EMBL" id="JACXAH010000016">
    <property type="protein sequence ID" value="MBD1373029.1"/>
    <property type="molecule type" value="Genomic_DNA"/>
</dbReference>
<dbReference type="Gene3D" id="2.130.10.10">
    <property type="entry name" value="YVTN repeat-like/Quinoprotein amine dehydrogenase"/>
    <property type="match status" value="2"/>
</dbReference>
<reference evidence="1" key="1">
    <citation type="submission" date="2020-09" db="EMBL/GenBank/DDBJ databases">
        <title>A novel bacterium of genus Hazenella, isolated from South China Sea.</title>
        <authorList>
            <person name="Huang H."/>
            <person name="Mo K."/>
            <person name="Hu Y."/>
        </authorList>
    </citation>
    <scope>NUCLEOTIDE SEQUENCE</scope>
    <source>
        <strain evidence="1">IB182357</strain>
    </source>
</reference>
<dbReference type="InterPro" id="IPR015943">
    <property type="entry name" value="WD40/YVTN_repeat-like_dom_sf"/>
</dbReference>
<dbReference type="SUPFAM" id="SSF51004">
    <property type="entry name" value="C-terminal (heme d1) domain of cytochrome cd1-nitrite reductase"/>
    <property type="match status" value="2"/>
</dbReference>
<sequence>MGFVYVLSIGDRAVSVIDTKTHALIAKIQVYKVGDVNEIVVTPDGKFVYIVSNIELNPGNVGVIDTKTNTLVANIRLPVGDGLTDVFQSPLAITPDGKFIYVLVPSVFTSQASIIDAKTHRITSTVMLEAGSASVPVISPDNQFCYITFQSNGGLLASIDMKTNKLTSSITVGGAGAMAITPDGRYLYVAIVVGEVKVVDTKTNRIMTTLEINGAQRLVITPNGKYVYVTSFTNGTLTVIEVATNTIISTLAIGTDENSRLTITPDSKFVYVNASMNGHVIVIATKSNHVVATIPTPTNPIDLKVTPDGQFVYVISGDVDFGSVYAIDTKTNYIVGRTSVDNTPRAIAITP</sequence>